<reference evidence="2" key="1">
    <citation type="journal article" date="2017" name="Plant J.">
        <title>The pomegranate (Punica granatum L.) genome and the genomics of punicalagin biosynthesis.</title>
        <authorList>
            <person name="Qin G."/>
            <person name="Xu C."/>
            <person name="Ming R."/>
            <person name="Tang H."/>
            <person name="Guyot R."/>
            <person name="Kramer E.M."/>
            <person name="Hu Y."/>
            <person name="Yi X."/>
            <person name="Qi Y."/>
            <person name="Xu X."/>
            <person name="Gao Z."/>
            <person name="Pan H."/>
            <person name="Jian J."/>
            <person name="Tian Y."/>
            <person name="Yue Z."/>
            <person name="Xu Y."/>
        </authorList>
    </citation>
    <scope>NUCLEOTIDE SEQUENCE [LARGE SCALE GENOMIC DNA]</scope>
    <source>
        <strain evidence="2">cv. Dabenzi</strain>
    </source>
</reference>
<accession>A0A218WSC1</accession>
<evidence type="ECO:0000313" key="1">
    <source>
        <dbReference type="EMBL" id="OWM74872.1"/>
    </source>
</evidence>
<sequence>MSLRHSVLLDSKMQVKARTPLLKFKLLFSSTSRMEFKLHCETRGMEVEFAPNGDGGLESSVNCALPSE</sequence>
<comment type="caution">
    <text evidence="1">The sequence shown here is derived from an EMBL/GenBank/DDBJ whole genome shotgun (WGS) entry which is preliminary data.</text>
</comment>
<dbReference type="EMBL" id="MTKT01003414">
    <property type="protein sequence ID" value="OWM74872.1"/>
    <property type="molecule type" value="Genomic_DNA"/>
</dbReference>
<protein>
    <submittedName>
        <fullName evidence="1">Uncharacterized protein</fullName>
    </submittedName>
</protein>
<evidence type="ECO:0000313" key="2">
    <source>
        <dbReference type="Proteomes" id="UP000197138"/>
    </source>
</evidence>
<dbReference type="Proteomes" id="UP000197138">
    <property type="component" value="Unassembled WGS sequence"/>
</dbReference>
<dbReference type="AlphaFoldDB" id="A0A218WSC1"/>
<name>A0A218WSC1_PUNGR</name>
<gene>
    <name evidence="1" type="ORF">CDL15_Pgr021223</name>
</gene>
<organism evidence="1 2">
    <name type="scientific">Punica granatum</name>
    <name type="common">Pomegranate</name>
    <dbReference type="NCBI Taxonomy" id="22663"/>
    <lineage>
        <taxon>Eukaryota</taxon>
        <taxon>Viridiplantae</taxon>
        <taxon>Streptophyta</taxon>
        <taxon>Embryophyta</taxon>
        <taxon>Tracheophyta</taxon>
        <taxon>Spermatophyta</taxon>
        <taxon>Magnoliopsida</taxon>
        <taxon>eudicotyledons</taxon>
        <taxon>Gunneridae</taxon>
        <taxon>Pentapetalae</taxon>
        <taxon>rosids</taxon>
        <taxon>malvids</taxon>
        <taxon>Myrtales</taxon>
        <taxon>Lythraceae</taxon>
        <taxon>Punica</taxon>
    </lineage>
</organism>
<proteinExistence type="predicted"/>